<dbReference type="OrthoDB" id="5785976at2759"/>
<proteinExistence type="predicted"/>
<evidence type="ECO:0000313" key="2">
    <source>
        <dbReference type="EMBL" id="PIC20556.1"/>
    </source>
</evidence>
<feature type="compositionally biased region" description="Polar residues" evidence="1">
    <location>
        <begin position="44"/>
        <end position="53"/>
    </location>
</feature>
<name>A0A2G5T0B1_9PELO</name>
<dbReference type="Proteomes" id="UP000230233">
    <property type="component" value="Chromosome X"/>
</dbReference>
<keyword evidence="3" id="KW-1185">Reference proteome</keyword>
<comment type="caution">
    <text evidence="2">The sequence shown here is derived from an EMBL/GenBank/DDBJ whole genome shotgun (WGS) entry which is preliminary data.</text>
</comment>
<organism evidence="2 3">
    <name type="scientific">Caenorhabditis nigoni</name>
    <dbReference type="NCBI Taxonomy" id="1611254"/>
    <lineage>
        <taxon>Eukaryota</taxon>
        <taxon>Metazoa</taxon>
        <taxon>Ecdysozoa</taxon>
        <taxon>Nematoda</taxon>
        <taxon>Chromadorea</taxon>
        <taxon>Rhabditida</taxon>
        <taxon>Rhabditina</taxon>
        <taxon>Rhabditomorpha</taxon>
        <taxon>Rhabditoidea</taxon>
        <taxon>Rhabditidae</taxon>
        <taxon>Peloderinae</taxon>
        <taxon>Caenorhabditis</taxon>
    </lineage>
</organism>
<feature type="compositionally biased region" description="Basic and acidic residues" evidence="1">
    <location>
        <begin position="59"/>
        <end position="73"/>
    </location>
</feature>
<evidence type="ECO:0000313" key="3">
    <source>
        <dbReference type="Proteomes" id="UP000230233"/>
    </source>
</evidence>
<dbReference type="AlphaFoldDB" id="A0A2G5T0B1"/>
<dbReference type="EMBL" id="PDUG01000006">
    <property type="protein sequence ID" value="PIC20556.1"/>
    <property type="molecule type" value="Genomic_DNA"/>
</dbReference>
<protein>
    <submittedName>
        <fullName evidence="2">Uncharacterized protein</fullName>
    </submittedName>
</protein>
<feature type="region of interest" description="Disordered" evidence="1">
    <location>
        <begin position="43"/>
        <end position="87"/>
    </location>
</feature>
<evidence type="ECO:0000256" key="1">
    <source>
        <dbReference type="SAM" id="MobiDB-lite"/>
    </source>
</evidence>
<gene>
    <name evidence="2" type="primary">Cnig_chr_X.g25714</name>
    <name evidence="2" type="ORF">B9Z55_025714</name>
</gene>
<accession>A0A2G5T0B1</accession>
<sequence length="87" mass="9759">MNSSQRRSIMFGEKAVIDMDIDPFVSNLDTPSDLKVPVTYTGPMLSTQLTTPTIKKRDKNQNSHKDDEKKENNESTETGEPAAKKKC</sequence>
<reference evidence="3" key="1">
    <citation type="submission" date="2017-10" db="EMBL/GenBank/DDBJ databases">
        <title>Rapid genome shrinkage in a self-fertile nematode reveals novel sperm competition proteins.</title>
        <authorList>
            <person name="Yin D."/>
            <person name="Schwarz E.M."/>
            <person name="Thomas C.G."/>
            <person name="Felde R.L."/>
            <person name="Korf I.F."/>
            <person name="Cutter A.D."/>
            <person name="Schartner C.M."/>
            <person name="Ralston E.J."/>
            <person name="Meyer B.J."/>
            <person name="Haag E.S."/>
        </authorList>
    </citation>
    <scope>NUCLEOTIDE SEQUENCE [LARGE SCALE GENOMIC DNA]</scope>
    <source>
        <strain evidence="3">JU1422</strain>
    </source>
</reference>